<protein>
    <recommendedName>
        <fullName evidence="1">NYN domain-containing protein</fullName>
    </recommendedName>
</protein>
<evidence type="ECO:0000259" key="1">
    <source>
        <dbReference type="Pfam" id="PF01936"/>
    </source>
</evidence>
<name>A0ABQ8BC59_BRANA</name>
<proteinExistence type="predicted"/>
<feature type="non-terminal residue" evidence="2">
    <location>
        <position position="483"/>
    </location>
</feature>
<keyword evidence="3" id="KW-1185">Reference proteome</keyword>
<dbReference type="PANTHER" id="PTHR14379:SF16">
    <property type="entry name" value="NYN DOMAIN-CONTAINING PROTEIN"/>
    <property type="match status" value="1"/>
</dbReference>
<dbReference type="InterPro" id="IPR024768">
    <property type="entry name" value="Marf1"/>
</dbReference>
<sequence length="483" mass="55219">MSWCDSAAKTGKNIAVWWDMKDCPVPEGIDAHRVRPSIEGALKEQGYSGPVSITAYGDQKQTPDRLLRALSSTGVAVVHIRSESTCAVMYKDMVKWREDNPPPATMMIITNQMLDVFHWDLARLQQRTSYDLFLAYSVEPLARLFVYTRKNWLWKNILLGTTASVTSSSSDAVFYCKSCSLECLSLKSFKKHLSTEEHAIQEVLHPQPKQLISVTSKWGKNYAATPEYATAKIHVWWDMFDCPIPDGYDAHRVRPSLEGAFKELGYSGPVSITAFGDYKKTPKSHLHALSSTGIDVAHVIPEVIYSRMHNDIFKWREDNPTPATMMIISDEAKYVFGTSLALRAQQDNKYNLFWAYSFRPREMSVMVTSAEWLWDSLLAETKRHVLRKCSGSSERVVESTGIFYCKLCVPERTLCFYKHKLLDEFIKHLSSKKHLSKEKGITDRRQRNMNLGLFWLEAKRTFPREQAVEEICLGEVVTEEVIS</sequence>
<dbReference type="Pfam" id="PF01936">
    <property type="entry name" value="NYN"/>
    <property type="match status" value="2"/>
</dbReference>
<dbReference type="PANTHER" id="PTHR14379">
    <property type="entry name" value="LIMKAIN B LKAP"/>
    <property type="match status" value="1"/>
</dbReference>
<reference evidence="2 3" key="1">
    <citation type="submission" date="2021-05" db="EMBL/GenBank/DDBJ databases">
        <title>Genome Assembly of Synthetic Allotetraploid Brassica napus Reveals Homoeologous Exchanges between Subgenomes.</title>
        <authorList>
            <person name="Davis J.T."/>
        </authorList>
    </citation>
    <scope>NUCLEOTIDE SEQUENCE [LARGE SCALE GENOMIC DNA]</scope>
    <source>
        <strain evidence="3">cv. Da-Ae</strain>
        <tissue evidence="2">Seedling</tissue>
    </source>
</reference>
<dbReference type="CDD" id="cd10910">
    <property type="entry name" value="PIN_limkain_b1_N_like"/>
    <property type="match status" value="2"/>
</dbReference>
<comment type="caution">
    <text evidence="2">The sequence shown here is derived from an EMBL/GenBank/DDBJ whole genome shotgun (WGS) entry which is preliminary data.</text>
</comment>
<evidence type="ECO:0000313" key="2">
    <source>
        <dbReference type="EMBL" id="KAH0902401.1"/>
    </source>
</evidence>
<dbReference type="InterPro" id="IPR021139">
    <property type="entry name" value="NYN"/>
</dbReference>
<dbReference type="EMBL" id="JAGKQM010000011">
    <property type="protein sequence ID" value="KAH0902401.1"/>
    <property type="molecule type" value="Genomic_DNA"/>
</dbReference>
<feature type="domain" description="NYN" evidence="1">
    <location>
        <begin position="232"/>
        <end position="345"/>
    </location>
</feature>
<feature type="domain" description="NYN" evidence="1">
    <location>
        <begin position="13"/>
        <end position="135"/>
    </location>
</feature>
<evidence type="ECO:0000313" key="3">
    <source>
        <dbReference type="Proteomes" id="UP000824890"/>
    </source>
</evidence>
<gene>
    <name evidence="2" type="ORF">HID58_041904</name>
</gene>
<dbReference type="Proteomes" id="UP000824890">
    <property type="component" value="Unassembled WGS sequence"/>
</dbReference>
<organism evidence="2 3">
    <name type="scientific">Brassica napus</name>
    <name type="common">Rape</name>
    <dbReference type="NCBI Taxonomy" id="3708"/>
    <lineage>
        <taxon>Eukaryota</taxon>
        <taxon>Viridiplantae</taxon>
        <taxon>Streptophyta</taxon>
        <taxon>Embryophyta</taxon>
        <taxon>Tracheophyta</taxon>
        <taxon>Spermatophyta</taxon>
        <taxon>Magnoliopsida</taxon>
        <taxon>eudicotyledons</taxon>
        <taxon>Gunneridae</taxon>
        <taxon>Pentapetalae</taxon>
        <taxon>rosids</taxon>
        <taxon>malvids</taxon>
        <taxon>Brassicales</taxon>
        <taxon>Brassicaceae</taxon>
        <taxon>Brassiceae</taxon>
        <taxon>Brassica</taxon>
    </lineage>
</organism>
<accession>A0ABQ8BC59</accession>